<keyword evidence="2 6" id="KW-0489">Methyltransferase</keyword>
<dbReference type="SUPFAM" id="SSF53335">
    <property type="entry name" value="S-adenosyl-L-methionine-dependent methyltransferases"/>
    <property type="match status" value="1"/>
</dbReference>
<dbReference type="Gene3D" id="3.30.70.1170">
    <property type="entry name" value="Sun protein, domain 3"/>
    <property type="match status" value="1"/>
</dbReference>
<dbReference type="Pfam" id="PF17125">
    <property type="entry name" value="Methyltr_RsmF_N"/>
    <property type="match status" value="1"/>
</dbReference>
<dbReference type="Pfam" id="PF01189">
    <property type="entry name" value="Methyltr_RsmB-F"/>
    <property type="match status" value="1"/>
</dbReference>
<evidence type="ECO:0000256" key="2">
    <source>
        <dbReference type="ARBA" id="ARBA00022603"/>
    </source>
</evidence>
<evidence type="ECO:0000256" key="6">
    <source>
        <dbReference type="PROSITE-ProRule" id="PRU01023"/>
    </source>
</evidence>
<feature type="binding site" evidence="6">
    <location>
        <position position="173"/>
    </location>
    <ligand>
        <name>S-adenosyl-L-methionine</name>
        <dbReference type="ChEBI" id="CHEBI:59789"/>
    </ligand>
</feature>
<dbReference type="EMBL" id="JADIME010000043">
    <property type="protein sequence ID" value="MBO8465174.1"/>
    <property type="molecule type" value="Genomic_DNA"/>
</dbReference>
<feature type="domain" description="SAM-dependent MTase RsmB/NOP-type" evidence="7">
    <location>
        <begin position="26"/>
        <end position="307"/>
    </location>
</feature>
<dbReference type="InterPro" id="IPR049560">
    <property type="entry name" value="MeTrfase_RsmB-F_NOP2_cat"/>
</dbReference>
<dbReference type="InterPro" id="IPR031341">
    <property type="entry name" value="Methyltr_RsmF_N"/>
</dbReference>
<evidence type="ECO:0000256" key="5">
    <source>
        <dbReference type="ARBA" id="ARBA00022884"/>
    </source>
</evidence>
<dbReference type="AlphaFoldDB" id="A0A9D9I4N2"/>
<organism evidence="8 9">
    <name type="scientific">Candidatus Merdivivens pullistercoris</name>
    <dbReference type="NCBI Taxonomy" id="2840873"/>
    <lineage>
        <taxon>Bacteria</taxon>
        <taxon>Pseudomonadati</taxon>
        <taxon>Bacteroidota</taxon>
        <taxon>Bacteroidia</taxon>
        <taxon>Bacteroidales</taxon>
        <taxon>Muribaculaceae</taxon>
        <taxon>Muribaculaceae incertae sedis</taxon>
        <taxon>Candidatus Merdivivens</taxon>
    </lineage>
</organism>
<dbReference type="GO" id="GO:0003723">
    <property type="term" value="F:RNA binding"/>
    <property type="evidence" value="ECO:0007669"/>
    <property type="project" value="UniProtKB-UniRule"/>
</dbReference>
<dbReference type="Gene3D" id="2.30.130.60">
    <property type="match status" value="1"/>
</dbReference>
<accession>A0A9D9I4N2</accession>
<feature type="binding site" evidence="6">
    <location>
        <position position="191"/>
    </location>
    <ligand>
        <name>S-adenosyl-L-methionine</name>
        <dbReference type="ChEBI" id="CHEBI:59789"/>
    </ligand>
</feature>
<dbReference type="InterPro" id="IPR023267">
    <property type="entry name" value="RCMT"/>
</dbReference>
<dbReference type="InterPro" id="IPR027391">
    <property type="entry name" value="Nol1_Nop2_Fmu_2"/>
</dbReference>
<evidence type="ECO:0000256" key="4">
    <source>
        <dbReference type="ARBA" id="ARBA00022691"/>
    </source>
</evidence>
<dbReference type="Proteomes" id="UP000823597">
    <property type="component" value="Unassembled WGS sequence"/>
</dbReference>
<evidence type="ECO:0000256" key="1">
    <source>
        <dbReference type="ARBA" id="ARBA00022490"/>
    </source>
</evidence>
<dbReference type="PANTHER" id="PTHR22807:SF30">
    <property type="entry name" value="28S RRNA (CYTOSINE(4447)-C(5))-METHYLTRANSFERASE-RELATED"/>
    <property type="match status" value="1"/>
</dbReference>
<protein>
    <submittedName>
        <fullName evidence="8">rRNA cytosine-C5-methyltransferase</fullName>
    </submittedName>
</protein>
<comment type="caution">
    <text evidence="8">The sequence shown here is derived from an EMBL/GenBank/DDBJ whole genome shotgun (WGS) entry which is preliminary data.</text>
</comment>
<sequence>MVAGSFPEAFLNYLKEAVGAERAAEALACLEAPVSSCIRVNPAKPLQSGLAADMRDCHVSRIPWTEYGFTLGKRPVFTLDPCFHAGAYYVQDSSSMFIGELFGRIVRKYYDGGTPLRILDLCASPGGKTTDVASRMPAGSVLVSNEAIRGRTAALMENVALWGNPDVIVTNGDPGDFGERLKDFFDIILVDAPCSGEGMFRKDPSASEQWSEETVNLCASRQRRILSAIWPSLKEGGFLLYSTCTFNRKENIGNVSWMKNALGAENVMEDFPSVEEAGAIKDSEGGYLFLWGLVSGEGQYAAAVRKTAGDTERARVVSRKRKNDRVQDKHKTRLQVPDGLFKCGNMVYALSEGGEVKAMTSWLSAVAGEVSSAVRAMSAGIRAGSLKGNDFVPNADLALSSAYNRERYPEWNADKELALRFLAKESLRVPEGCPDGYQTVVYDGLPIGFVKNIGNRMNNLHPQSRRIRMRID</sequence>
<dbReference type="InterPro" id="IPR029063">
    <property type="entry name" value="SAM-dependent_MTases_sf"/>
</dbReference>
<dbReference type="Gene3D" id="3.40.50.150">
    <property type="entry name" value="Vaccinia Virus protein VP39"/>
    <property type="match status" value="1"/>
</dbReference>
<dbReference type="PANTHER" id="PTHR22807">
    <property type="entry name" value="NOP2 YEAST -RELATED NOL1/NOP2/FMU SUN DOMAIN-CONTAINING"/>
    <property type="match status" value="1"/>
</dbReference>
<dbReference type="InterPro" id="IPR001678">
    <property type="entry name" value="MeTrfase_RsmB-F_NOP2_dom"/>
</dbReference>
<dbReference type="CDD" id="cd02440">
    <property type="entry name" value="AdoMet_MTases"/>
    <property type="match status" value="1"/>
</dbReference>
<evidence type="ECO:0000313" key="9">
    <source>
        <dbReference type="Proteomes" id="UP000823597"/>
    </source>
</evidence>
<keyword evidence="4 6" id="KW-0949">S-adenosyl-L-methionine</keyword>
<dbReference type="PRINTS" id="PR02008">
    <property type="entry name" value="RCMTFAMILY"/>
</dbReference>
<proteinExistence type="inferred from homology"/>
<comment type="similarity">
    <text evidence="6">Belongs to the class I-like SAM-binding methyltransferase superfamily. RsmB/NOP family.</text>
</comment>
<name>A0A9D9I4N2_9BACT</name>
<dbReference type="Pfam" id="PF13636">
    <property type="entry name" value="Methyltranf_PUA"/>
    <property type="match status" value="1"/>
</dbReference>
<evidence type="ECO:0000256" key="3">
    <source>
        <dbReference type="ARBA" id="ARBA00022679"/>
    </source>
</evidence>
<keyword evidence="5 6" id="KW-0694">RNA-binding</keyword>
<dbReference type="GO" id="GO:0001510">
    <property type="term" value="P:RNA methylation"/>
    <property type="evidence" value="ECO:0007669"/>
    <property type="project" value="InterPro"/>
</dbReference>
<keyword evidence="1" id="KW-0963">Cytoplasm</keyword>
<comment type="caution">
    <text evidence="6">Lacks conserved residue(s) required for the propagation of feature annotation.</text>
</comment>
<feature type="active site" description="Nucleophile" evidence="6">
    <location>
        <position position="244"/>
    </location>
</feature>
<evidence type="ECO:0000313" key="8">
    <source>
        <dbReference type="EMBL" id="MBO8465174.1"/>
    </source>
</evidence>
<reference evidence="8" key="2">
    <citation type="journal article" date="2021" name="PeerJ">
        <title>Extensive microbial diversity within the chicken gut microbiome revealed by metagenomics and culture.</title>
        <authorList>
            <person name="Gilroy R."/>
            <person name="Ravi A."/>
            <person name="Getino M."/>
            <person name="Pursley I."/>
            <person name="Horton D.L."/>
            <person name="Alikhan N.F."/>
            <person name="Baker D."/>
            <person name="Gharbi K."/>
            <person name="Hall N."/>
            <person name="Watson M."/>
            <person name="Adriaenssens E.M."/>
            <person name="Foster-Nyarko E."/>
            <person name="Jarju S."/>
            <person name="Secka A."/>
            <person name="Antonio M."/>
            <person name="Oren A."/>
            <person name="Chaudhuri R.R."/>
            <person name="La Ragione R."/>
            <person name="Hildebrand F."/>
            <person name="Pallen M.J."/>
        </authorList>
    </citation>
    <scope>NUCLEOTIDE SEQUENCE</scope>
    <source>
        <strain evidence="8">10037</strain>
    </source>
</reference>
<evidence type="ECO:0000259" key="7">
    <source>
        <dbReference type="PROSITE" id="PS51686"/>
    </source>
</evidence>
<gene>
    <name evidence="8" type="ORF">IAB93_04150</name>
</gene>
<feature type="binding site" evidence="6">
    <location>
        <position position="146"/>
    </location>
    <ligand>
        <name>S-adenosyl-L-methionine</name>
        <dbReference type="ChEBI" id="CHEBI:59789"/>
    </ligand>
</feature>
<dbReference type="PROSITE" id="PS51686">
    <property type="entry name" value="SAM_MT_RSMB_NOP"/>
    <property type="match status" value="1"/>
</dbReference>
<dbReference type="GO" id="GO:0008173">
    <property type="term" value="F:RNA methyltransferase activity"/>
    <property type="evidence" value="ECO:0007669"/>
    <property type="project" value="InterPro"/>
</dbReference>
<reference evidence="8" key="1">
    <citation type="submission" date="2020-10" db="EMBL/GenBank/DDBJ databases">
        <authorList>
            <person name="Gilroy R."/>
        </authorList>
    </citation>
    <scope>NUCLEOTIDE SEQUENCE</scope>
    <source>
        <strain evidence="8">10037</strain>
    </source>
</reference>
<keyword evidence="3 6" id="KW-0808">Transferase</keyword>